<protein>
    <submittedName>
        <fullName evidence="3">Bacterial transcriptional activator domain protein</fullName>
    </submittedName>
</protein>
<keyword evidence="1" id="KW-0802">TPR repeat</keyword>
<proteinExistence type="predicted"/>
<dbReference type="InterPro" id="IPR011990">
    <property type="entry name" value="TPR-like_helical_dom_sf"/>
</dbReference>
<sequence length="1125" mass="123783">MTPWQLRVLGTPHLHRAGQPPAPLERKPAAILAYLALEGPTPRSRLAGLLWPGGPDASARNNLRQALFTLRRFEGLFSSSDPLGLGPGVGSDVAELQSQVTSGQGQGLEWQGQLLEGYDYDDCPEFEEWLLYERERLQELRLEALALLCERLEHEGKLAEALSWAQKLLEADPISEAAHRRAMRLHYLLGDRAAALRAYQRCAELLGRELGVEPLPETRALAEEIERGVHALPGSARRQIPLAVVRPPRLVGREREWALMEDAWERGLGIVVSGPPGAGKSRLMLDFAASKGNFLLLEGRPGDRDVPYATHARTYRQTLEAYPDLDLPPWVRRELARMIPELGEAPGPITSEGEKLHFYEAKTEVLRRIAARAPLILVTDDLQFVDPASLEAGQYVYSAFWGRPDSPVRSILGFRTDELTPELQRRLEAMVGSGVAVHVELQPLRQDDIDALLASLELPHPQSLAADLRRYTGGNPLFVLETLKHLLETGQLQGGLPQRLPPPGKVGPLIQRRLEGLSTEALQLARLMAVAGTDFSLELAARVMGKDWLSLIPFWEELEGAQLARGERFSHDLIYESVLAGTPAGIKTLLHRRAAQQLEAQKASPARIARHWLEGGEPERAAPFLLEAARQARASLRLAEAADFYGRAADVLQGTGDLGAAFEARFAQARQLIDLEAGARAEEVLAGLSAMARTARQKAQASLIHCHLLFAHGRFEELGAVVEEGLAHAVTAHDLRLEADLLEARASISFTLGNARDAMPSLERMVEIYRRVEDPVGLATAMVGLGAVRRVEDRPGALALFEESLRIAARAGLKQEQVSALNNIARTHYELGQVPEALRYFGEAADLMADTGGAVDIRLVSLNGRAYSLRGLGRYAEALEAVRQGLELGEGTQFGWLGMLHLNRALTLQALGDLEAARAALRTAVEWPGFPSYNRYQVLLAQAELALGDPPGLLAEAGQRIEAGSDGFDRHQLELVRARLQPPQQALETARRALPQVQQQGLHGLEIGLWVRQAQALLALGRPQEALEASQQALDLSQRYSPFPYRPEVWLAHQQALEALGHPEASHWLEHALRWVLETAHKHVPPEYRPGFLRHNPANRELLRLARSSPLPALEGLADLIGLEG</sequence>
<accession>A0A399EHW7</accession>
<dbReference type="PANTHER" id="PTHR35807">
    <property type="entry name" value="TRANSCRIPTIONAL REGULATOR REDD-RELATED"/>
    <property type="match status" value="1"/>
</dbReference>
<evidence type="ECO:0000256" key="1">
    <source>
        <dbReference type="PROSITE-ProRule" id="PRU00339"/>
    </source>
</evidence>
<dbReference type="InterPro" id="IPR041664">
    <property type="entry name" value="AAA_16"/>
</dbReference>
<organism evidence="3 4">
    <name type="scientific">Calidithermus terrae</name>
    <dbReference type="NCBI Taxonomy" id="1408545"/>
    <lineage>
        <taxon>Bacteria</taxon>
        <taxon>Thermotogati</taxon>
        <taxon>Deinococcota</taxon>
        <taxon>Deinococci</taxon>
        <taxon>Thermales</taxon>
        <taxon>Thermaceae</taxon>
        <taxon>Calidithermus</taxon>
    </lineage>
</organism>
<dbReference type="PROSITE" id="PS50005">
    <property type="entry name" value="TPR"/>
    <property type="match status" value="1"/>
</dbReference>
<evidence type="ECO:0000313" key="3">
    <source>
        <dbReference type="EMBL" id="RIH81912.1"/>
    </source>
</evidence>
<dbReference type="RefSeq" id="WP_119315875.1">
    <property type="nucleotide sequence ID" value="NZ_QXDL01000143.1"/>
</dbReference>
<dbReference type="SMART" id="SM01043">
    <property type="entry name" value="BTAD"/>
    <property type="match status" value="1"/>
</dbReference>
<dbReference type="InterPro" id="IPR019734">
    <property type="entry name" value="TPR_rpt"/>
</dbReference>
<dbReference type="InterPro" id="IPR027417">
    <property type="entry name" value="P-loop_NTPase"/>
</dbReference>
<dbReference type="InterPro" id="IPR051677">
    <property type="entry name" value="AfsR-DnrI-RedD_regulator"/>
</dbReference>
<keyword evidence="4" id="KW-1185">Reference proteome</keyword>
<gene>
    <name evidence="3" type="ORF">Mterra_02898</name>
</gene>
<comment type="caution">
    <text evidence="3">The sequence shown here is derived from an EMBL/GenBank/DDBJ whole genome shotgun (WGS) entry which is preliminary data.</text>
</comment>
<dbReference type="AlphaFoldDB" id="A0A399EHW7"/>
<evidence type="ECO:0000313" key="4">
    <source>
        <dbReference type="Proteomes" id="UP000265715"/>
    </source>
</evidence>
<dbReference type="Gene3D" id="3.40.50.300">
    <property type="entry name" value="P-loop containing nucleotide triphosphate hydrolases"/>
    <property type="match status" value="1"/>
</dbReference>
<dbReference type="Pfam" id="PF03704">
    <property type="entry name" value="BTAD"/>
    <property type="match status" value="1"/>
</dbReference>
<dbReference type="SMART" id="SM00028">
    <property type="entry name" value="TPR"/>
    <property type="match status" value="5"/>
</dbReference>
<feature type="repeat" description="TPR" evidence="1">
    <location>
        <begin position="818"/>
        <end position="851"/>
    </location>
</feature>
<feature type="domain" description="Bacterial transcriptional activator" evidence="2">
    <location>
        <begin position="91"/>
        <end position="226"/>
    </location>
</feature>
<dbReference type="EMBL" id="QXDL01000143">
    <property type="protein sequence ID" value="RIH81912.1"/>
    <property type="molecule type" value="Genomic_DNA"/>
</dbReference>
<dbReference type="SUPFAM" id="SSF52540">
    <property type="entry name" value="P-loop containing nucleoside triphosphate hydrolases"/>
    <property type="match status" value="1"/>
</dbReference>
<dbReference type="Pfam" id="PF13191">
    <property type="entry name" value="AAA_16"/>
    <property type="match status" value="1"/>
</dbReference>
<name>A0A399EHW7_9DEIN</name>
<dbReference type="Proteomes" id="UP000265715">
    <property type="component" value="Unassembled WGS sequence"/>
</dbReference>
<dbReference type="Pfam" id="PF13181">
    <property type="entry name" value="TPR_8"/>
    <property type="match status" value="2"/>
</dbReference>
<reference evidence="3 4" key="1">
    <citation type="submission" date="2018-08" db="EMBL/GenBank/DDBJ databases">
        <title>Meiothermus terrae DSM 26712 genome sequencing project.</title>
        <authorList>
            <person name="Da Costa M.S."/>
            <person name="Albuquerque L."/>
            <person name="Raposo P."/>
            <person name="Froufe H.J.C."/>
            <person name="Barroso C.S."/>
            <person name="Egas C."/>
        </authorList>
    </citation>
    <scope>NUCLEOTIDE SEQUENCE [LARGE SCALE GENOMIC DNA]</scope>
    <source>
        <strain evidence="3 4">DSM 26712</strain>
    </source>
</reference>
<dbReference type="SUPFAM" id="SSF48452">
    <property type="entry name" value="TPR-like"/>
    <property type="match status" value="3"/>
</dbReference>
<evidence type="ECO:0000259" key="2">
    <source>
        <dbReference type="SMART" id="SM01043"/>
    </source>
</evidence>
<dbReference type="InterPro" id="IPR005158">
    <property type="entry name" value="BTAD"/>
</dbReference>
<dbReference type="InterPro" id="IPR036388">
    <property type="entry name" value="WH-like_DNA-bd_sf"/>
</dbReference>
<dbReference type="OrthoDB" id="33871at2"/>
<dbReference type="Gene3D" id="1.25.40.10">
    <property type="entry name" value="Tetratricopeptide repeat domain"/>
    <property type="match status" value="4"/>
</dbReference>
<dbReference type="Gene3D" id="1.10.10.10">
    <property type="entry name" value="Winged helix-like DNA-binding domain superfamily/Winged helix DNA-binding domain"/>
    <property type="match status" value="1"/>
</dbReference>
<dbReference type="Pfam" id="PF13424">
    <property type="entry name" value="TPR_12"/>
    <property type="match status" value="1"/>
</dbReference>